<feature type="compositionally biased region" description="Polar residues" evidence="1">
    <location>
        <begin position="377"/>
        <end position="386"/>
    </location>
</feature>
<dbReference type="EMBL" id="JAGXEW010000016">
    <property type="protein sequence ID" value="KAK1162800.1"/>
    <property type="molecule type" value="Genomic_DNA"/>
</dbReference>
<feature type="compositionally biased region" description="Basic and acidic residues" evidence="1">
    <location>
        <begin position="518"/>
        <end position="550"/>
    </location>
</feature>
<comment type="caution">
    <text evidence="2">The sequence shown here is derived from an EMBL/GenBank/DDBJ whole genome shotgun (WGS) entry which is preliminary data.</text>
</comment>
<feature type="region of interest" description="Disordered" evidence="1">
    <location>
        <begin position="569"/>
        <end position="705"/>
    </location>
</feature>
<evidence type="ECO:0000313" key="3">
    <source>
        <dbReference type="Proteomes" id="UP001230051"/>
    </source>
</evidence>
<feature type="region of interest" description="Disordered" evidence="1">
    <location>
        <begin position="756"/>
        <end position="777"/>
    </location>
</feature>
<organism evidence="2 3">
    <name type="scientific">Acipenser oxyrinchus oxyrinchus</name>
    <dbReference type="NCBI Taxonomy" id="40147"/>
    <lineage>
        <taxon>Eukaryota</taxon>
        <taxon>Metazoa</taxon>
        <taxon>Chordata</taxon>
        <taxon>Craniata</taxon>
        <taxon>Vertebrata</taxon>
        <taxon>Euteleostomi</taxon>
        <taxon>Actinopterygii</taxon>
        <taxon>Chondrostei</taxon>
        <taxon>Acipenseriformes</taxon>
        <taxon>Acipenseridae</taxon>
        <taxon>Acipenser</taxon>
    </lineage>
</organism>
<evidence type="ECO:0000256" key="1">
    <source>
        <dbReference type="SAM" id="MobiDB-lite"/>
    </source>
</evidence>
<protein>
    <submittedName>
        <fullName evidence="2">Uncharacterized protein</fullName>
    </submittedName>
</protein>
<feature type="region of interest" description="Disordered" evidence="1">
    <location>
        <begin position="518"/>
        <end position="557"/>
    </location>
</feature>
<feature type="compositionally biased region" description="Basic and acidic residues" evidence="1">
    <location>
        <begin position="627"/>
        <end position="655"/>
    </location>
</feature>
<feature type="compositionally biased region" description="Basic and acidic residues" evidence="1">
    <location>
        <begin position="247"/>
        <end position="282"/>
    </location>
</feature>
<feature type="compositionally biased region" description="Basic residues" evidence="1">
    <location>
        <begin position="358"/>
        <end position="373"/>
    </location>
</feature>
<feature type="compositionally biased region" description="Low complexity" evidence="1">
    <location>
        <begin position="218"/>
        <end position="229"/>
    </location>
</feature>
<feature type="compositionally biased region" description="Polar residues" evidence="1">
    <location>
        <begin position="294"/>
        <end position="309"/>
    </location>
</feature>
<feature type="compositionally biased region" description="Basic and acidic residues" evidence="1">
    <location>
        <begin position="474"/>
        <end position="487"/>
    </location>
</feature>
<keyword evidence="3" id="KW-1185">Reference proteome</keyword>
<feature type="compositionally biased region" description="Basic and acidic residues" evidence="1">
    <location>
        <begin position="439"/>
        <end position="464"/>
    </location>
</feature>
<proteinExistence type="predicted"/>
<dbReference type="Proteomes" id="UP001230051">
    <property type="component" value="Unassembled WGS sequence"/>
</dbReference>
<dbReference type="AlphaFoldDB" id="A0AAD8D5B9"/>
<reference evidence="2" key="1">
    <citation type="submission" date="2022-02" db="EMBL/GenBank/DDBJ databases">
        <title>Atlantic sturgeon de novo genome assembly.</title>
        <authorList>
            <person name="Stock M."/>
            <person name="Klopp C."/>
            <person name="Guiguen Y."/>
            <person name="Cabau C."/>
            <person name="Parinello H."/>
            <person name="Santidrian Yebra-Pimentel E."/>
            <person name="Kuhl H."/>
            <person name="Dirks R.P."/>
            <person name="Guessner J."/>
            <person name="Wuertz S."/>
            <person name="Du K."/>
            <person name="Schartl M."/>
        </authorList>
    </citation>
    <scope>NUCLEOTIDE SEQUENCE</scope>
    <source>
        <strain evidence="2">STURGEONOMICS-FGT-2020</strain>
        <tissue evidence="2">Whole blood</tissue>
    </source>
</reference>
<feature type="region of interest" description="Disordered" evidence="1">
    <location>
        <begin position="726"/>
        <end position="745"/>
    </location>
</feature>
<sequence length="849" mass="94155">MPLSSRDVTSSVAKRLKYYIDVERKEDGFDLSVADRTAVRTGCTLLAPGRLHDRSLKHYFRDSGERATLRLDMGRSGESRQPPLSLVRQQSVRKKIQTAMTKIEFTNVVPLGAYKVQPYTGRKRAPSHWPEALSVSRVPPSYVTKGELVRLVSSASKLIVATEVLTLGSGDQDVLHLSAERDQSKNWNSLPQIHIRKQRSDTASSVGGEGEAAEQRCHSSSLTSTLCTHDSAEEDRIQESSFLAENGSEKDYSVPTQHRDDEGEFNKKDQQKQVVKWRERTAADTTRAPLKSFSHCSSDSSYNALSGVTPSAGRVHSKQTQTRQRKSSLGKDSVNPHSEGKGRILAGSEQRNAPKSRVGFRKRLDHRSQHGSRGRVANTQEESLQDSYDRARVEGRERVSETEKPSGEKAEVAKSEGRLTECEKPHGEPEGLQTEQAEAGDHEREQSRRDGEGGLYDGMRKECPDNTDENAPGGEREEGSAVEKDMCGEEVGEKCARDHRRDEILEKERYEYVRDKERKERRCAVEKAENEGKEKDELLHVAGSGKDREGSAQSEGCIEYGKHQVGVRVERNESEDLGATLKPETPVIDSAESLPQIQAVDEVDSSSSTSPEKDNQSAVCLGDLQTDPERVDHQACQRRLDHQPGLETQDCKLPEKVNQIHSARDLQARPDEVRETNLCQDCQQRETSESENSAGDQKSKAGITPEPLHSFLHSCLAMSSCDTDFSTSSPGFKDERKDHGGGQVAASEITEHSLEQGKEAYGWGEASPGRNDPTLSLDEALFPPYSLSEDCEPHTPRKRDEDTDTLNLLMTDTSSVLSDVSSSELSARNDTIVTSALFQSPSCYHAFHI</sequence>
<feature type="region of interest" description="Disordered" evidence="1">
    <location>
        <begin position="188"/>
        <end position="487"/>
    </location>
</feature>
<evidence type="ECO:0000313" key="2">
    <source>
        <dbReference type="EMBL" id="KAK1162800.1"/>
    </source>
</evidence>
<feature type="compositionally biased region" description="Basic and acidic residues" evidence="1">
    <location>
        <begin position="387"/>
        <end position="429"/>
    </location>
</feature>
<gene>
    <name evidence="2" type="ORF">AOXY_G17752</name>
</gene>
<feature type="compositionally biased region" description="Basic and acidic residues" evidence="1">
    <location>
        <begin position="662"/>
        <end position="675"/>
    </location>
</feature>
<name>A0AAD8D5B9_ACIOX</name>
<accession>A0AAD8D5B9</accession>